<sequence length="109" mass="12640">MHTQRVDEQKEQHDPKRRCYEPEHNQPERGGGLCDHGNRNVAKKRNCADQEKDDDAGQLARKLNQSALKPICVVYILKVVRKQSVAEPNRKIHGCDDHKEQNKVFLLLF</sequence>
<reference evidence="2" key="1">
    <citation type="submission" date="2019-08" db="EMBL/GenBank/DDBJ databases">
        <authorList>
            <person name="Kucharzyk K."/>
            <person name="Murdoch R.W."/>
            <person name="Higgins S."/>
            <person name="Loffler F."/>
        </authorList>
    </citation>
    <scope>NUCLEOTIDE SEQUENCE</scope>
</reference>
<organism evidence="2">
    <name type="scientific">bioreactor metagenome</name>
    <dbReference type="NCBI Taxonomy" id="1076179"/>
    <lineage>
        <taxon>unclassified sequences</taxon>
        <taxon>metagenomes</taxon>
        <taxon>ecological metagenomes</taxon>
    </lineage>
</organism>
<feature type="region of interest" description="Disordered" evidence="1">
    <location>
        <begin position="1"/>
        <end position="39"/>
    </location>
</feature>
<proteinExistence type="predicted"/>
<dbReference type="AlphaFoldDB" id="A0A644Z827"/>
<name>A0A644Z827_9ZZZZ</name>
<accession>A0A644Z827</accession>
<dbReference type="EMBL" id="VSSQ01007806">
    <property type="protein sequence ID" value="MPM37035.1"/>
    <property type="molecule type" value="Genomic_DNA"/>
</dbReference>
<comment type="caution">
    <text evidence="2">The sequence shown here is derived from an EMBL/GenBank/DDBJ whole genome shotgun (WGS) entry which is preliminary data.</text>
</comment>
<feature type="compositionally biased region" description="Basic and acidic residues" evidence="1">
    <location>
        <begin position="1"/>
        <end position="27"/>
    </location>
</feature>
<protein>
    <submittedName>
        <fullName evidence="2">Uncharacterized protein</fullName>
    </submittedName>
</protein>
<evidence type="ECO:0000313" key="2">
    <source>
        <dbReference type="EMBL" id="MPM37035.1"/>
    </source>
</evidence>
<gene>
    <name evidence="2" type="ORF">SDC9_83640</name>
</gene>
<evidence type="ECO:0000256" key="1">
    <source>
        <dbReference type="SAM" id="MobiDB-lite"/>
    </source>
</evidence>